<accession>A0ABR6VKL7</accession>
<dbReference type="NCBIfam" id="TIGR00654">
    <property type="entry name" value="PhzF_family"/>
    <property type="match status" value="1"/>
</dbReference>
<dbReference type="InterPro" id="IPR003719">
    <property type="entry name" value="Phenazine_PhzF-like"/>
</dbReference>
<dbReference type="Gene3D" id="3.10.310.10">
    <property type="entry name" value="Diaminopimelate Epimerase, Chain A, domain 1"/>
    <property type="match status" value="2"/>
</dbReference>
<dbReference type="Proteomes" id="UP000606870">
    <property type="component" value="Unassembled WGS sequence"/>
</dbReference>
<dbReference type="RefSeq" id="WP_186504409.1">
    <property type="nucleotide sequence ID" value="NZ_JACOGK010000044.1"/>
</dbReference>
<name>A0ABR6VKL7_9FIRM</name>
<dbReference type="PANTHER" id="PTHR13774">
    <property type="entry name" value="PHENAZINE BIOSYNTHESIS PROTEIN"/>
    <property type="match status" value="1"/>
</dbReference>
<evidence type="ECO:0000256" key="2">
    <source>
        <dbReference type="ARBA" id="ARBA00023235"/>
    </source>
</evidence>
<dbReference type="SUPFAM" id="SSF54506">
    <property type="entry name" value="Diaminopimelate epimerase-like"/>
    <property type="match status" value="1"/>
</dbReference>
<dbReference type="PANTHER" id="PTHR13774:SF17">
    <property type="entry name" value="PHENAZINE BIOSYNTHESIS-LIKE DOMAIN-CONTAINING PROTEIN"/>
    <property type="match status" value="1"/>
</dbReference>
<gene>
    <name evidence="3" type="ORF">H8J70_11360</name>
</gene>
<protein>
    <submittedName>
        <fullName evidence="3">PhzF family phenazine biosynthesis protein</fullName>
    </submittedName>
</protein>
<dbReference type="EMBL" id="JACOGK010000044">
    <property type="protein sequence ID" value="MBC3537837.1"/>
    <property type="molecule type" value="Genomic_DNA"/>
</dbReference>
<sequence length="262" mass="29038">MKCYIVDAFTKEVFKGNPAAVCVMKEWLPDDVMQRIAIENNLSETAFTVKEGDHYRLRWFTPGGEIDLCGHATLGTSYVLSRFYEPDREEFVFETLSGKLVVSRHGDLLSMDFPAYEMKPVAVTDAMAEALGVRPVEAYMARDLVCVVPDETDVFECRPDQEKIAALDGLLCHITALGKAYDCVSRSFAPKLKVPEDPVCGSGHCHIIPIMADKLGKQDLKAYQASQRGGELYCHLEQGRLAMAGYAALYSEADLKIPGVKD</sequence>
<comment type="similarity">
    <text evidence="1">Belongs to the PhzF family.</text>
</comment>
<reference evidence="3 4" key="1">
    <citation type="submission" date="2020-08" db="EMBL/GenBank/DDBJ databases">
        <authorList>
            <person name="Liu C."/>
            <person name="Sun Q."/>
        </authorList>
    </citation>
    <scope>NUCLEOTIDE SEQUENCE [LARGE SCALE GENOMIC DNA]</scope>
    <source>
        <strain evidence="3 4">NSJ-59</strain>
    </source>
</reference>
<evidence type="ECO:0000313" key="4">
    <source>
        <dbReference type="Proteomes" id="UP000606870"/>
    </source>
</evidence>
<dbReference type="PIRSF" id="PIRSF016184">
    <property type="entry name" value="PhzC_PhzF"/>
    <property type="match status" value="1"/>
</dbReference>
<organism evidence="3 4">
    <name type="scientific">Megasphaera hominis</name>
    <dbReference type="NCBI Taxonomy" id="159836"/>
    <lineage>
        <taxon>Bacteria</taxon>
        <taxon>Bacillati</taxon>
        <taxon>Bacillota</taxon>
        <taxon>Negativicutes</taxon>
        <taxon>Veillonellales</taxon>
        <taxon>Veillonellaceae</taxon>
        <taxon>Megasphaera</taxon>
    </lineage>
</organism>
<keyword evidence="2" id="KW-0413">Isomerase</keyword>
<dbReference type="Pfam" id="PF02567">
    <property type="entry name" value="PhzC-PhzF"/>
    <property type="match status" value="1"/>
</dbReference>
<proteinExistence type="inferred from homology"/>
<evidence type="ECO:0000313" key="3">
    <source>
        <dbReference type="EMBL" id="MBC3537837.1"/>
    </source>
</evidence>
<evidence type="ECO:0000256" key="1">
    <source>
        <dbReference type="ARBA" id="ARBA00008270"/>
    </source>
</evidence>
<comment type="caution">
    <text evidence="3">The sequence shown here is derived from an EMBL/GenBank/DDBJ whole genome shotgun (WGS) entry which is preliminary data.</text>
</comment>
<keyword evidence="4" id="KW-1185">Reference proteome</keyword>